<comment type="caution">
    <text evidence="1">The sequence shown here is derived from an EMBL/GenBank/DDBJ whole genome shotgun (WGS) entry which is preliminary data.</text>
</comment>
<dbReference type="EMBL" id="LRRQ01000125">
    <property type="protein sequence ID" value="OAM88684.1"/>
    <property type="molecule type" value="Genomic_DNA"/>
</dbReference>
<dbReference type="Proteomes" id="UP000078486">
    <property type="component" value="Unassembled WGS sequence"/>
</dbReference>
<evidence type="ECO:0000313" key="2">
    <source>
        <dbReference type="Proteomes" id="UP000078486"/>
    </source>
</evidence>
<protein>
    <submittedName>
        <fullName evidence="1">Uncharacterized protein</fullName>
    </submittedName>
</protein>
<gene>
    <name evidence="1" type="ORF">AW736_15745</name>
</gene>
<keyword evidence="2" id="KW-1185">Reference proteome</keyword>
<evidence type="ECO:0000313" key="1">
    <source>
        <dbReference type="EMBL" id="OAM88684.1"/>
    </source>
</evidence>
<accession>A0A178IF92</accession>
<proteinExistence type="predicted"/>
<name>A0A178IF92_9BACT</name>
<sequence>MSAINVGETIISKTEDFIIQYLARQKVKSDCGLIIIFYDMINIRAGCDRPAEPPAFVYFPMRRRISLNNINHAAPSA</sequence>
<dbReference type="AlphaFoldDB" id="A0A178IF92"/>
<dbReference type="STRING" id="1184151.AW736_15745"/>
<reference evidence="1 2" key="1">
    <citation type="submission" date="2016-01" db="EMBL/GenBank/DDBJ databases">
        <title>High potential of lignocellulose degradation of a new Verrucomicrobia species.</title>
        <authorList>
            <person name="Wang Y."/>
            <person name="Shi Y."/>
            <person name="Qiu Z."/>
            <person name="Liu S."/>
            <person name="Yang H."/>
        </authorList>
    </citation>
    <scope>NUCLEOTIDE SEQUENCE [LARGE SCALE GENOMIC DNA]</scope>
    <source>
        <strain evidence="1 2">TSB47</strain>
    </source>
</reference>
<organism evidence="1 2">
    <name type="scientific">Termitidicoccus mucosus</name>
    <dbReference type="NCBI Taxonomy" id="1184151"/>
    <lineage>
        <taxon>Bacteria</taxon>
        <taxon>Pseudomonadati</taxon>
        <taxon>Verrucomicrobiota</taxon>
        <taxon>Opitutia</taxon>
        <taxon>Opitutales</taxon>
        <taxon>Opitutaceae</taxon>
        <taxon>Termitidicoccus</taxon>
    </lineage>
</organism>